<gene>
    <name evidence="6" type="ORF">MANT1106_LOCUS18752</name>
</gene>
<keyword evidence="3" id="KW-0963">Cytoplasm</keyword>
<sequence length="533" mass="56460">MSNLFGDELLGMILPIVEQRLRDPNWRLRESAILAIGAVSEGCTTGLTPFLPQLIEFLVPSLDDPRPMVRSTTCWTLSRFSRWVVQLAFAPSPDQPAPATSAQGQDFVSRILGGLLRRVVDRNKHVQAAACGALATLESEAREDIAPWLGPVVQALGTAMQTYQRKNMRCAFDAVATLAENAGDAIKTPEAAAALLPPLLQKWEAGGDSQPDLYQLLECVTSVAMGVGLGAQDYAAPMFTRALQLARHQLSLRAAAARGGDVAYEADHVICALDLLSGLADGMAAGVEALVSANAAALREVLLASCSDPQSPGIRRSAFALVGDIAKSGCGQHIHAALPSIMECAVANLQPNMVAAYNMSVCNNACWSAGEIATAFPAEVVAPFVPPLATALVSVLQMTMVQRSLGENAAIALGRLALKCPEQLSAGFGELVLPWCGALRRLRDGAEKEQAFAGLVRLVQINPAGGTPGLVAMMNAIASWQFVQSVELHTNLTQLMSGYEQHLGPEQWGQLLAAVGAAVQRKLANFANINTRT</sequence>
<evidence type="ECO:0000256" key="2">
    <source>
        <dbReference type="ARBA" id="ARBA00022448"/>
    </source>
</evidence>
<evidence type="ECO:0000256" key="5">
    <source>
        <dbReference type="ARBA" id="ARBA00022927"/>
    </source>
</evidence>
<dbReference type="InterPro" id="IPR040122">
    <property type="entry name" value="Importin_beta"/>
</dbReference>
<protein>
    <recommendedName>
        <fullName evidence="7">Importin N-terminal domain-containing protein</fullName>
    </recommendedName>
</protein>
<evidence type="ECO:0000256" key="4">
    <source>
        <dbReference type="ARBA" id="ARBA00022737"/>
    </source>
</evidence>
<evidence type="ECO:0008006" key="7">
    <source>
        <dbReference type="Google" id="ProtNLM"/>
    </source>
</evidence>
<evidence type="ECO:0000256" key="1">
    <source>
        <dbReference type="ARBA" id="ARBA00004496"/>
    </source>
</evidence>
<proteinExistence type="predicted"/>
<dbReference type="InterPro" id="IPR011989">
    <property type="entry name" value="ARM-like"/>
</dbReference>
<accession>A0A7S0XFE4</accession>
<dbReference type="Gene3D" id="1.25.10.10">
    <property type="entry name" value="Leucine-rich Repeat Variant"/>
    <property type="match status" value="1"/>
</dbReference>
<dbReference type="GO" id="GO:0006606">
    <property type="term" value="P:protein import into nucleus"/>
    <property type="evidence" value="ECO:0007669"/>
    <property type="project" value="InterPro"/>
</dbReference>
<dbReference type="SUPFAM" id="SSF48371">
    <property type="entry name" value="ARM repeat"/>
    <property type="match status" value="1"/>
</dbReference>
<dbReference type="Pfam" id="PF13513">
    <property type="entry name" value="HEAT_EZ"/>
    <property type="match status" value="1"/>
</dbReference>
<dbReference type="InterPro" id="IPR016024">
    <property type="entry name" value="ARM-type_fold"/>
</dbReference>
<comment type="subcellular location">
    <subcellularLocation>
        <location evidence="1">Cytoplasm</location>
    </subcellularLocation>
</comment>
<name>A0A7S0XFE4_9CHLO</name>
<keyword evidence="2" id="KW-0813">Transport</keyword>
<evidence type="ECO:0000313" key="6">
    <source>
        <dbReference type="EMBL" id="CAD8719316.1"/>
    </source>
</evidence>
<organism evidence="6">
    <name type="scientific">Mantoniella antarctica</name>
    <dbReference type="NCBI Taxonomy" id="81844"/>
    <lineage>
        <taxon>Eukaryota</taxon>
        <taxon>Viridiplantae</taxon>
        <taxon>Chlorophyta</taxon>
        <taxon>Mamiellophyceae</taxon>
        <taxon>Mamiellales</taxon>
        <taxon>Mamiellaceae</taxon>
        <taxon>Mantoniella</taxon>
    </lineage>
</organism>
<dbReference type="GO" id="GO:0005737">
    <property type="term" value="C:cytoplasm"/>
    <property type="evidence" value="ECO:0007669"/>
    <property type="project" value="UniProtKB-SubCell"/>
</dbReference>
<dbReference type="PANTHER" id="PTHR10527">
    <property type="entry name" value="IMPORTIN BETA"/>
    <property type="match status" value="1"/>
</dbReference>
<dbReference type="AlphaFoldDB" id="A0A7S0XFE4"/>
<keyword evidence="5" id="KW-0653">Protein transport</keyword>
<reference evidence="6" key="1">
    <citation type="submission" date="2021-01" db="EMBL/GenBank/DDBJ databases">
        <authorList>
            <person name="Corre E."/>
            <person name="Pelletier E."/>
            <person name="Niang G."/>
            <person name="Scheremetjew M."/>
            <person name="Finn R."/>
            <person name="Kale V."/>
            <person name="Holt S."/>
            <person name="Cochrane G."/>
            <person name="Meng A."/>
            <person name="Brown T."/>
            <person name="Cohen L."/>
        </authorList>
    </citation>
    <scope>NUCLEOTIDE SEQUENCE</scope>
    <source>
        <strain evidence="6">SL-175</strain>
    </source>
</reference>
<dbReference type="EMBL" id="HBFC01031576">
    <property type="protein sequence ID" value="CAD8719316.1"/>
    <property type="molecule type" value="Transcribed_RNA"/>
</dbReference>
<evidence type="ECO:0000256" key="3">
    <source>
        <dbReference type="ARBA" id="ARBA00022490"/>
    </source>
</evidence>
<keyword evidence="4" id="KW-0677">Repeat</keyword>